<keyword evidence="4" id="KW-0560">Oxidoreductase</keyword>
<accession>A0A0K6I4H9</accession>
<evidence type="ECO:0000259" key="7">
    <source>
        <dbReference type="Pfam" id="PF01488"/>
    </source>
</evidence>
<dbReference type="InterPro" id="IPR013708">
    <property type="entry name" value="Shikimate_DH-bd_N"/>
</dbReference>
<feature type="domain" description="Shikimate dehydrogenase substrate binding N-terminal" evidence="8">
    <location>
        <begin position="19"/>
        <end position="103"/>
    </location>
</feature>
<keyword evidence="10" id="KW-1185">Reference proteome</keyword>
<dbReference type="GO" id="GO:0019632">
    <property type="term" value="P:shikimate metabolic process"/>
    <property type="evidence" value="ECO:0007669"/>
    <property type="project" value="TreeGrafter"/>
</dbReference>
<dbReference type="Gene3D" id="3.40.50.720">
    <property type="entry name" value="NAD(P)-binding Rossmann-like Domain"/>
    <property type="match status" value="1"/>
</dbReference>
<feature type="domain" description="Quinate/shikimate 5-dehydrogenase/glutamyl-tRNA reductase" evidence="7">
    <location>
        <begin position="135"/>
        <end position="181"/>
    </location>
</feature>
<dbReference type="SUPFAM" id="SSF53223">
    <property type="entry name" value="Aminoacid dehydrogenase-like, N-terminal domain"/>
    <property type="match status" value="1"/>
</dbReference>
<dbReference type="Pfam" id="PF01488">
    <property type="entry name" value="Shikimate_DH"/>
    <property type="match status" value="1"/>
</dbReference>
<dbReference type="CDD" id="cd01065">
    <property type="entry name" value="NAD_bind_Shikimate_DH"/>
    <property type="match status" value="1"/>
</dbReference>
<dbReference type="EMBL" id="CYHE01000008">
    <property type="protein sequence ID" value="CUA98001.1"/>
    <property type="molecule type" value="Genomic_DNA"/>
</dbReference>
<dbReference type="Proteomes" id="UP000183900">
    <property type="component" value="Unassembled WGS sequence"/>
</dbReference>
<comment type="pathway">
    <text evidence="1">Metabolic intermediate biosynthesis; chorismate biosynthesis; chorismate from D-erythrose 4-phosphate and phosphoenolpyruvate: step 4/7.</text>
</comment>
<dbReference type="AlphaFoldDB" id="A0A0K6I4H9"/>
<dbReference type="OrthoDB" id="9792692at2"/>
<gene>
    <name evidence="9" type="ORF">Ga0061067_108172</name>
</gene>
<dbReference type="InterPro" id="IPR022893">
    <property type="entry name" value="Shikimate_DH_fam"/>
</dbReference>
<name>A0A0K6I4H9_9HYPH</name>
<sequence length="288" mass="30210">MSASSPAAVPQTGTIRLGLIGDNIAASSSPRLHVLAGLQNGRTVTYDRLVPREMGMEFDPLFAHVAADGYRGVNVTYPYKERAAAKVQVDDPLVRAIGAVNTVIFEDGRARGFNTDYSGFIAAYRAVRGDAAPGPVLMIGAGGVGKAVAFGLIALGIAEIRIADRDVAKADALAEALKAVRPELVTRTGPEAAELAAGASGLINCTPVGMVGYGGTPLERVHMTGAAWVFDAVYTPVDTPFLKDAEAEGLTIISGYELFFGQGVDAWAIFTGLPLDHGRLRQDLLKPE</sequence>
<dbReference type="PRINTS" id="PR00086">
    <property type="entry name" value="LLDHDRGNASE"/>
</dbReference>
<keyword evidence="5" id="KW-0028">Amino-acid biosynthesis</keyword>
<dbReference type="Gene3D" id="3.40.50.10860">
    <property type="entry name" value="Leucine Dehydrogenase, chain A, domain 1"/>
    <property type="match status" value="1"/>
</dbReference>
<protein>
    <recommendedName>
        <fullName evidence="2">shikimate dehydrogenase (NADP(+))</fullName>
        <ecNumber evidence="2">1.1.1.25</ecNumber>
    </recommendedName>
</protein>
<evidence type="ECO:0000256" key="1">
    <source>
        <dbReference type="ARBA" id="ARBA00004871"/>
    </source>
</evidence>
<evidence type="ECO:0000256" key="2">
    <source>
        <dbReference type="ARBA" id="ARBA00012962"/>
    </source>
</evidence>
<dbReference type="GO" id="GO:0004764">
    <property type="term" value="F:shikimate 3-dehydrogenase (NADP+) activity"/>
    <property type="evidence" value="ECO:0007669"/>
    <property type="project" value="UniProtKB-EC"/>
</dbReference>
<dbReference type="GO" id="GO:0009423">
    <property type="term" value="P:chorismate biosynthetic process"/>
    <property type="evidence" value="ECO:0007669"/>
    <property type="project" value="UniProtKB-UniPathway"/>
</dbReference>
<keyword evidence="5" id="KW-0057">Aromatic amino acid biosynthesis</keyword>
<evidence type="ECO:0000313" key="9">
    <source>
        <dbReference type="EMBL" id="CUA98001.1"/>
    </source>
</evidence>
<dbReference type="InterPro" id="IPR036291">
    <property type="entry name" value="NAD(P)-bd_dom_sf"/>
</dbReference>
<dbReference type="UniPathway" id="UPA00053">
    <property type="reaction ID" value="UER00087"/>
</dbReference>
<dbReference type="RefSeq" id="WP_055456189.1">
    <property type="nucleotide sequence ID" value="NZ_CYHE01000008.1"/>
</dbReference>
<evidence type="ECO:0000256" key="6">
    <source>
        <dbReference type="ARBA" id="ARBA00049442"/>
    </source>
</evidence>
<dbReference type="InterPro" id="IPR001557">
    <property type="entry name" value="L-lactate/malate_DH"/>
</dbReference>
<reference evidence="10" key="1">
    <citation type="submission" date="2015-08" db="EMBL/GenBank/DDBJ databases">
        <authorList>
            <person name="Varghese N."/>
        </authorList>
    </citation>
    <scope>NUCLEOTIDE SEQUENCE [LARGE SCALE GENOMIC DNA]</scope>
    <source>
        <strain evidence="10">DSM 23407</strain>
    </source>
</reference>
<dbReference type="PANTHER" id="PTHR21089:SF1">
    <property type="entry name" value="BIFUNCTIONAL 3-DEHYDROQUINATE DEHYDRATASE_SHIKIMATE DEHYDROGENASE, CHLOROPLASTIC"/>
    <property type="match status" value="1"/>
</dbReference>
<dbReference type="EC" id="1.1.1.25" evidence="2"/>
<keyword evidence="3" id="KW-0521">NADP</keyword>
<evidence type="ECO:0000256" key="4">
    <source>
        <dbReference type="ARBA" id="ARBA00023002"/>
    </source>
</evidence>
<comment type="catalytic activity">
    <reaction evidence="6">
        <text>shikimate + NADP(+) = 3-dehydroshikimate + NADPH + H(+)</text>
        <dbReference type="Rhea" id="RHEA:17737"/>
        <dbReference type="ChEBI" id="CHEBI:15378"/>
        <dbReference type="ChEBI" id="CHEBI:16630"/>
        <dbReference type="ChEBI" id="CHEBI:36208"/>
        <dbReference type="ChEBI" id="CHEBI:57783"/>
        <dbReference type="ChEBI" id="CHEBI:58349"/>
        <dbReference type="EC" id="1.1.1.25"/>
    </reaction>
</comment>
<evidence type="ECO:0000256" key="3">
    <source>
        <dbReference type="ARBA" id="ARBA00022857"/>
    </source>
</evidence>
<dbReference type="Pfam" id="PF08501">
    <property type="entry name" value="Shikimate_dh_N"/>
    <property type="match status" value="1"/>
</dbReference>
<evidence type="ECO:0000259" key="8">
    <source>
        <dbReference type="Pfam" id="PF08501"/>
    </source>
</evidence>
<dbReference type="GO" id="GO:0009073">
    <property type="term" value="P:aromatic amino acid family biosynthetic process"/>
    <property type="evidence" value="ECO:0007669"/>
    <property type="project" value="UniProtKB-KW"/>
</dbReference>
<organism evidence="9 10">
    <name type="scientific">Pannonibacter indicus</name>
    <dbReference type="NCBI Taxonomy" id="466044"/>
    <lineage>
        <taxon>Bacteria</taxon>
        <taxon>Pseudomonadati</taxon>
        <taxon>Pseudomonadota</taxon>
        <taxon>Alphaproteobacteria</taxon>
        <taxon>Hyphomicrobiales</taxon>
        <taxon>Stappiaceae</taxon>
        <taxon>Pannonibacter</taxon>
    </lineage>
</organism>
<dbReference type="PANTHER" id="PTHR21089">
    <property type="entry name" value="SHIKIMATE DEHYDROGENASE"/>
    <property type="match status" value="1"/>
</dbReference>
<dbReference type="InterPro" id="IPR046346">
    <property type="entry name" value="Aminoacid_DH-like_N_sf"/>
</dbReference>
<dbReference type="SUPFAM" id="SSF51735">
    <property type="entry name" value="NAD(P)-binding Rossmann-fold domains"/>
    <property type="match status" value="1"/>
</dbReference>
<dbReference type="InterPro" id="IPR006151">
    <property type="entry name" value="Shikm_DH/Glu-tRNA_Rdtase"/>
</dbReference>
<proteinExistence type="predicted"/>
<evidence type="ECO:0000256" key="5">
    <source>
        <dbReference type="ARBA" id="ARBA00023141"/>
    </source>
</evidence>
<evidence type="ECO:0000313" key="10">
    <source>
        <dbReference type="Proteomes" id="UP000183900"/>
    </source>
</evidence>